<name>A0A2P8FH07_9RHOB</name>
<evidence type="ECO:0000256" key="1">
    <source>
        <dbReference type="SAM" id="Phobius"/>
    </source>
</evidence>
<keyword evidence="3" id="KW-1185">Reference proteome</keyword>
<evidence type="ECO:0000313" key="3">
    <source>
        <dbReference type="Proteomes" id="UP000240418"/>
    </source>
</evidence>
<proteinExistence type="predicted"/>
<organism evidence="2 3">
    <name type="scientific">Shimia abyssi</name>
    <dbReference type="NCBI Taxonomy" id="1662395"/>
    <lineage>
        <taxon>Bacteria</taxon>
        <taxon>Pseudomonadati</taxon>
        <taxon>Pseudomonadota</taxon>
        <taxon>Alphaproteobacteria</taxon>
        <taxon>Rhodobacterales</taxon>
        <taxon>Roseobacteraceae</taxon>
    </lineage>
</organism>
<reference evidence="2 3" key="1">
    <citation type="submission" date="2018-03" db="EMBL/GenBank/DDBJ databases">
        <title>Genomic Encyclopedia of Archaeal and Bacterial Type Strains, Phase II (KMG-II): from individual species to whole genera.</title>
        <authorList>
            <person name="Goeker M."/>
        </authorList>
    </citation>
    <scope>NUCLEOTIDE SEQUENCE [LARGE SCALE GENOMIC DNA]</scope>
    <source>
        <strain evidence="2 3">DSM 100673</strain>
    </source>
</reference>
<evidence type="ECO:0000313" key="2">
    <source>
        <dbReference type="EMBL" id="PSL20988.1"/>
    </source>
</evidence>
<feature type="transmembrane region" description="Helical" evidence="1">
    <location>
        <begin position="32"/>
        <end position="54"/>
    </location>
</feature>
<feature type="transmembrane region" description="Helical" evidence="1">
    <location>
        <begin position="60"/>
        <end position="78"/>
    </location>
</feature>
<comment type="caution">
    <text evidence="2">The sequence shown here is derived from an EMBL/GenBank/DDBJ whole genome shotgun (WGS) entry which is preliminary data.</text>
</comment>
<sequence>MTAHPSPETLPFLDLRPDEKISSVWRPEFRFFLAKLCFVSSLTALCLGTGMRVGTGISNPLLWLGAFILSAAVYAFIFDDFLEWRARKGDVWVLTNMHLVYFNPNDETSPAAVPLSAIETVSGWMFWGVRVRLVPRDQLMMLFLADRTTVRDTIRAHLPPKETTK</sequence>
<gene>
    <name evidence="2" type="ORF">CLV88_102107</name>
</gene>
<dbReference type="Proteomes" id="UP000240418">
    <property type="component" value="Unassembled WGS sequence"/>
</dbReference>
<dbReference type="AlphaFoldDB" id="A0A2P8FH07"/>
<dbReference type="EMBL" id="PYGJ01000002">
    <property type="protein sequence ID" value="PSL20988.1"/>
    <property type="molecule type" value="Genomic_DNA"/>
</dbReference>
<evidence type="ECO:0008006" key="4">
    <source>
        <dbReference type="Google" id="ProtNLM"/>
    </source>
</evidence>
<accession>A0A2P8FH07</accession>
<keyword evidence="1" id="KW-1133">Transmembrane helix</keyword>
<keyword evidence="1" id="KW-0472">Membrane</keyword>
<keyword evidence="1" id="KW-0812">Transmembrane</keyword>
<protein>
    <recommendedName>
        <fullName evidence="4">PH (Pleckstrin Homology) domain-containing protein</fullName>
    </recommendedName>
</protein>